<comment type="similarity">
    <text evidence="2">Belongs to the KHG/KDPG aldolase family.</text>
</comment>
<gene>
    <name evidence="6" type="ORF">CLOHYLEM_07454</name>
</gene>
<dbReference type="GO" id="GO:0016829">
    <property type="term" value="F:lyase activity"/>
    <property type="evidence" value="ECO:0007669"/>
    <property type="project" value="UniProtKB-KW"/>
</dbReference>
<evidence type="ECO:0000256" key="2">
    <source>
        <dbReference type="ARBA" id="ARBA00006906"/>
    </source>
</evidence>
<dbReference type="STRING" id="553973.CLOHYLEM_07454"/>
<keyword evidence="4" id="KW-0456">Lyase</keyword>
<dbReference type="InterPro" id="IPR000887">
    <property type="entry name" value="Aldlse_KDPG_KHG"/>
</dbReference>
<comment type="pathway">
    <text evidence="1">Carbohydrate acid metabolism.</text>
</comment>
<accession>C0C5R7</accession>
<comment type="subunit">
    <text evidence="3">Homotrimer.</text>
</comment>
<sequence length="221" mass="23965">MKMDMYSIISDNPVLAIFRNVPLEHTVDYAETVVRGGISFFEIALNSRDGIEQIRLLRKHFGDSCMIGAGTAITVDSAKAALDAGAQFLLTPGTPLNVLEFCAAGGIMLLPGVLTPSDVAVSLQYGFRTMKLFPAKSVPRGYVKALKGPYDDTNYIAIGGVSPANIGEFFEEGYAGVGMAGGLMPEEIVRNERWEAGAEYIRKLLADSRLPSREVRCHENN</sequence>
<dbReference type="Proteomes" id="UP000004893">
    <property type="component" value="Unassembled WGS sequence"/>
</dbReference>
<dbReference type="Pfam" id="PF01081">
    <property type="entry name" value="Aldolase"/>
    <property type="match status" value="1"/>
</dbReference>
<dbReference type="InterPro" id="IPR013785">
    <property type="entry name" value="Aldolase_TIM"/>
</dbReference>
<evidence type="ECO:0000313" key="7">
    <source>
        <dbReference type="Proteomes" id="UP000004893"/>
    </source>
</evidence>
<dbReference type="AlphaFoldDB" id="C0C5R7"/>
<organism evidence="6 7">
    <name type="scientific">[Clostridium] hylemonae DSM 15053</name>
    <dbReference type="NCBI Taxonomy" id="553973"/>
    <lineage>
        <taxon>Bacteria</taxon>
        <taxon>Bacillati</taxon>
        <taxon>Bacillota</taxon>
        <taxon>Clostridia</taxon>
        <taxon>Lachnospirales</taxon>
        <taxon>Lachnospiraceae</taxon>
    </lineage>
</organism>
<evidence type="ECO:0000256" key="4">
    <source>
        <dbReference type="ARBA" id="ARBA00023239"/>
    </source>
</evidence>
<dbReference type="PANTHER" id="PTHR30246:SF1">
    <property type="entry name" value="2-DEHYDRO-3-DEOXY-6-PHOSPHOGALACTONATE ALDOLASE-RELATED"/>
    <property type="match status" value="1"/>
</dbReference>
<evidence type="ECO:0000256" key="5">
    <source>
        <dbReference type="ARBA" id="ARBA00023277"/>
    </source>
</evidence>
<keyword evidence="7" id="KW-1185">Reference proteome</keyword>
<keyword evidence="5" id="KW-0119">Carbohydrate metabolism</keyword>
<dbReference type="HOGENOM" id="CLU_077795_2_2_9"/>
<comment type="caution">
    <text evidence="6">The sequence shown here is derived from an EMBL/GenBank/DDBJ whole genome shotgun (WGS) entry which is preliminary data.</text>
</comment>
<protein>
    <submittedName>
        <fullName evidence="6">KDPG and KHG aldolase</fullName>
    </submittedName>
</protein>
<evidence type="ECO:0000313" key="6">
    <source>
        <dbReference type="EMBL" id="EEG72451.1"/>
    </source>
</evidence>
<reference evidence="6" key="2">
    <citation type="submission" date="2013-06" db="EMBL/GenBank/DDBJ databases">
        <title>Draft genome sequence of Clostridium hylemonae (DSM 15053).</title>
        <authorList>
            <person name="Sudarsanam P."/>
            <person name="Ley R."/>
            <person name="Guruge J."/>
            <person name="Turnbaugh P.J."/>
            <person name="Mahowald M."/>
            <person name="Liep D."/>
            <person name="Gordon J."/>
        </authorList>
    </citation>
    <scope>NUCLEOTIDE SEQUENCE</scope>
    <source>
        <strain evidence="6">DSM 15053</strain>
    </source>
</reference>
<reference evidence="6" key="1">
    <citation type="submission" date="2009-02" db="EMBL/GenBank/DDBJ databases">
        <authorList>
            <person name="Fulton L."/>
            <person name="Clifton S."/>
            <person name="Fulton B."/>
            <person name="Xu J."/>
            <person name="Minx P."/>
            <person name="Pepin K.H."/>
            <person name="Johnson M."/>
            <person name="Bhonagiri V."/>
            <person name="Nash W.E."/>
            <person name="Mardis E.R."/>
            <person name="Wilson R.K."/>
        </authorList>
    </citation>
    <scope>NUCLEOTIDE SEQUENCE [LARGE SCALE GENOMIC DNA]</scope>
    <source>
        <strain evidence="6">DSM 15053</strain>
    </source>
</reference>
<dbReference type="CDD" id="cd00452">
    <property type="entry name" value="KDPG_aldolase"/>
    <property type="match status" value="1"/>
</dbReference>
<dbReference type="SUPFAM" id="SSF51569">
    <property type="entry name" value="Aldolase"/>
    <property type="match status" value="1"/>
</dbReference>
<dbReference type="PANTHER" id="PTHR30246">
    <property type="entry name" value="2-KETO-3-DEOXY-6-PHOSPHOGLUCONATE ALDOLASE"/>
    <property type="match status" value="1"/>
</dbReference>
<name>C0C5R7_9FIRM</name>
<proteinExistence type="inferred from homology"/>
<dbReference type="EMBL" id="ABYI02000041">
    <property type="protein sequence ID" value="EEG72451.1"/>
    <property type="molecule type" value="Genomic_DNA"/>
</dbReference>
<evidence type="ECO:0000256" key="3">
    <source>
        <dbReference type="ARBA" id="ARBA00011233"/>
    </source>
</evidence>
<dbReference type="eggNOG" id="COG0800">
    <property type="taxonomic scope" value="Bacteria"/>
</dbReference>
<dbReference type="Gene3D" id="3.20.20.70">
    <property type="entry name" value="Aldolase class I"/>
    <property type="match status" value="1"/>
</dbReference>
<evidence type="ECO:0000256" key="1">
    <source>
        <dbReference type="ARBA" id="ARBA00004761"/>
    </source>
</evidence>